<evidence type="ECO:0000313" key="10">
    <source>
        <dbReference type="Proteomes" id="UP001168821"/>
    </source>
</evidence>
<keyword evidence="6" id="KW-0966">Cell projection</keyword>
<sequence>MPPKKKGKKGKKKKKAPKIDPNALTEVDKTFYELTITDLNRKLARLRSLTTELEEKNEQLQNDLTKLDEDRNDIIIYLKRILQEKNDEIAELQDRLKALEETRQDETETYEAKIQDLENEYKQMHEQLTSEIKLLEGKLNSLEEFRIQRDELMKKFEEQEIAMEEQEKRHKNEVYEIERKFIIAKDKLKKDMEARLLQLSSEFQEATELRIAATTHRVIRENIAINNELDSMLMSHDKLYTENAEIKVRDKTLRQEAQLHEEEKKKALAKVRTQLKIIERLTTEHENMTQKLANYQTIEKEMHDICNELQKTKQTILCLNHQIRVLEQNVHGLKCKELSMQTEIGNLEEENDRLTTLLAQAVYAIKEVLEVQTVFSDEALRTSKRESLLTQLFNLLTESEKKKARRPSMDTIGSLSATYQRGDLGFVPKPATSRSVIPTIRHIQAQTGASFEEFLAIGKEEDLIQKASTSFISLEEEEEGEMESVEEESDVYFDEEEDSMEESYLDFDMESFDEDAEGAPKKSVRSTRSNQRLEGEGEDGSTRRKSSSKRTESRRGIKAEADESKTSVSRMVSISKESTSGREGSKTAVPKASLSGDTKRKSQVRIAEEATTVETSRLTEDSNKQTDQVATPSEGEDTTAETSPLPEDSVKRPSQKSILSKSKSKDLATETTSP</sequence>
<comment type="caution">
    <text evidence="9">The sequence shown here is derived from an EMBL/GenBank/DDBJ whole genome shotgun (WGS) entry which is preliminary data.</text>
</comment>
<comment type="subcellular location">
    <subcellularLocation>
        <location evidence="1">Cell projection</location>
        <location evidence="1">Cilium</location>
    </subcellularLocation>
</comment>
<feature type="compositionally biased region" description="Basic and acidic residues" evidence="8">
    <location>
        <begin position="549"/>
        <end position="565"/>
    </location>
</feature>
<evidence type="ECO:0000256" key="6">
    <source>
        <dbReference type="ARBA" id="ARBA00023273"/>
    </source>
</evidence>
<accession>A0AA38J0G9</accession>
<gene>
    <name evidence="9" type="ORF">Zmor_001138</name>
</gene>
<evidence type="ECO:0000256" key="2">
    <source>
        <dbReference type="ARBA" id="ARBA00010841"/>
    </source>
</evidence>
<keyword evidence="4 7" id="KW-0175">Coiled coil</keyword>
<evidence type="ECO:0000256" key="3">
    <source>
        <dbReference type="ARBA" id="ARBA00014087"/>
    </source>
</evidence>
<dbReference type="EMBL" id="JALNTZ010000001">
    <property type="protein sequence ID" value="KAJ3665650.1"/>
    <property type="molecule type" value="Genomic_DNA"/>
</dbReference>
<reference evidence="9" key="1">
    <citation type="journal article" date="2023" name="G3 (Bethesda)">
        <title>Whole genome assemblies of Zophobas morio and Tenebrio molitor.</title>
        <authorList>
            <person name="Kaur S."/>
            <person name="Stinson S.A."/>
            <person name="diCenzo G.C."/>
        </authorList>
    </citation>
    <scope>NUCLEOTIDE SEQUENCE</scope>
    <source>
        <strain evidence="9">QUZm001</strain>
    </source>
</reference>
<proteinExistence type="inferred from homology"/>
<evidence type="ECO:0000256" key="5">
    <source>
        <dbReference type="ARBA" id="ARBA00023069"/>
    </source>
</evidence>
<keyword evidence="5" id="KW-0969">Cilium</keyword>
<feature type="coiled-coil region" evidence="7">
    <location>
        <begin position="36"/>
        <end position="209"/>
    </location>
</feature>
<protein>
    <recommendedName>
        <fullName evidence="3">Cilia- and flagella-associated protein 157</fullName>
    </recommendedName>
</protein>
<name>A0AA38J0G9_9CUCU</name>
<evidence type="ECO:0000256" key="7">
    <source>
        <dbReference type="SAM" id="Coils"/>
    </source>
</evidence>
<evidence type="ECO:0000313" key="9">
    <source>
        <dbReference type="EMBL" id="KAJ3665650.1"/>
    </source>
</evidence>
<feature type="region of interest" description="Disordered" evidence="8">
    <location>
        <begin position="474"/>
        <end position="500"/>
    </location>
</feature>
<dbReference type="PANTHER" id="PTHR31954:SF1">
    <property type="entry name" value="CILIA- AND FLAGELLA-ASSOCIATED PROTEIN 157"/>
    <property type="match status" value="1"/>
</dbReference>
<feature type="region of interest" description="Disordered" evidence="8">
    <location>
        <begin position="514"/>
        <end position="674"/>
    </location>
</feature>
<evidence type="ECO:0000256" key="8">
    <source>
        <dbReference type="SAM" id="MobiDB-lite"/>
    </source>
</evidence>
<dbReference type="AlphaFoldDB" id="A0AA38J0G9"/>
<evidence type="ECO:0000256" key="1">
    <source>
        <dbReference type="ARBA" id="ARBA00004138"/>
    </source>
</evidence>
<keyword evidence="10" id="KW-1185">Reference proteome</keyword>
<feature type="compositionally biased region" description="Polar residues" evidence="8">
    <location>
        <begin position="566"/>
        <end position="578"/>
    </location>
</feature>
<organism evidence="9 10">
    <name type="scientific">Zophobas morio</name>
    <dbReference type="NCBI Taxonomy" id="2755281"/>
    <lineage>
        <taxon>Eukaryota</taxon>
        <taxon>Metazoa</taxon>
        <taxon>Ecdysozoa</taxon>
        <taxon>Arthropoda</taxon>
        <taxon>Hexapoda</taxon>
        <taxon>Insecta</taxon>
        <taxon>Pterygota</taxon>
        <taxon>Neoptera</taxon>
        <taxon>Endopterygota</taxon>
        <taxon>Coleoptera</taxon>
        <taxon>Polyphaga</taxon>
        <taxon>Cucujiformia</taxon>
        <taxon>Tenebrionidae</taxon>
        <taxon>Zophobas</taxon>
    </lineage>
</organism>
<dbReference type="PANTHER" id="PTHR31954">
    <property type="entry name" value="CILIA- AND FLAGELLA-ASSOCIATED PROTEIN 157"/>
    <property type="match status" value="1"/>
</dbReference>
<dbReference type="GO" id="GO:0008017">
    <property type="term" value="F:microtubule binding"/>
    <property type="evidence" value="ECO:0007669"/>
    <property type="project" value="TreeGrafter"/>
</dbReference>
<feature type="coiled-coil region" evidence="7">
    <location>
        <begin position="250"/>
        <end position="329"/>
    </location>
</feature>
<dbReference type="InterPro" id="IPR038844">
    <property type="entry name" value="CFAP157"/>
</dbReference>
<evidence type="ECO:0000256" key="4">
    <source>
        <dbReference type="ARBA" id="ARBA00023054"/>
    </source>
</evidence>
<feature type="region of interest" description="Disordered" evidence="8">
    <location>
        <begin position="1"/>
        <end position="22"/>
    </location>
</feature>
<comment type="similarity">
    <text evidence="2">Belongs to the CFAP157 family.</text>
</comment>
<dbReference type="GO" id="GO:0036064">
    <property type="term" value="C:ciliary basal body"/>
    <property type="evidence" value="ECO:0007669"/>
    <property type="project" value="TreeGrafter"/>
</dbReference>
<feature type="compositionally biased region" description="Basic residues" evidence="8">
    <location>
        <begin position="1"/>
        <end position="16"/>
    </location>
</feature>
<dbReference type="Proteomes" id="UP001168821">
    <property type="component" value="Unassembled WGS sequence"/>
</dbReference>